<comment type="similarity">
    <text evidence="1 2">Belongs to the Iojap/RsfS family.</text>
</comment>
<dbReference type="Proteomes" id="UP000260649">
    <property type="component" value="Unassembled WGS sequence"/>
</dbReference>
<dbReference type="InterPro" id="IPR043519">
    <property type="entry name" value="NT_sf"/>
</dbReference>
<dbReference type="PANTHER" id="PTHR21043">
    <property type="entry name" value="IOJAP SUPERFAMILY ORTHOLOG"/>
    <property type="match status" value="1"/>
</dbReference>
<dbReference type="PANTHER" id="PTHR21043:SF0">
    <property type="entry name" value="MITOCHONDRIAL ASSEMBLY OF RIBOSOMAL LARGE SUBUNIT PROTEIN 1"/>
    <property type="match status" value="1"/>
</dbReference>
<comment type="function">
    <text evidence="2">Functions as a ribosomal silencing factor. Interacts with ribosomal protein uL14 (rplN), blocking formation of intersubunit bridge B8. Prevents association of the 30S and 50S ribosomal subunits and the formation of functional ribosomes, thus repressing translation.</text>
</comment>
<dbReference type="Pfam" id="PF02410">
    <property type="entry name" value="RsfS"/>
    <property type="match status" value="1"/>
</dbReference>
<keyword evidence="2" id="KW-0810">Translation regulation</keyword>
<dbReference type="GeneID" id="97995830"/>
<dbReference type="OrthoDB" id="9793681at2"/>
<sequence length="120" mass="13251">MTPKEMALLLAQALDSKKGKDIRVLETDSVTTLADYFVLCTGTSAPQLKALADAGERAMKEAGILPHHVEGHRGGTWILQDYGDVVVHLFDKEARAFYDLDRLWEDAKVVDLSQVLQPGE</sequence>
<dbReference type="AlphaFoldDB" id="A0A3E2B2C3"/>
<keyword evidence="2" id="KW-0963">Cytoplasm</keyword>
<dbReference type="GO" id="GO:0017148">
    <property type="term" value="P:negative regulation of translation"/>
    <property type="evidence" value="ECO:0007669"/>
    <property type="project" value="UniProtKB-UniRule"/>
</dbReference>
<dbReference type="GO" id="GO:0090071">
    <property type="term" value="P:negative regulation of ribosome biogenesis"/>
    <property type="evidence" value="ECO:0007669"/>
    <property type="project" value="UniProtKB-UniRule"/>
</dbReference>
<evidence type="ECO:0000256" key="2">
    <source>
        <dbReference type="HAMAP-Rule" id="MF_01477"/>
    </source>
</evidence>
<dbReference type="GO" id="GO:0042256">
    <property type="term" value="P:cytosolic ribosome assembly"/>
    <property type="evidence" value="ECO:0007669"/>
    <property type="project" value="UniProtKB-UniRule"/>
</dbReference>
<proteinExistence type="inferred from homology"/>
<name>A0A3E2B2C3_9FIRM</name>
<dbReference type="InterPro" id="IPR004394">
    <property type="entry name" value="Iojap/RsfS/C7orf30"/>
</dbReference>
<comment type="subcellular location">
    <subcellularLocation>
        <location evidence="2">Cytoplasm</location>
    </subcellularLocation>
</comment>
<evidence type="ECO:0000313" key="3">
    <source>
        <dbReference type="EMBL" id="RFT06198.1"/>
    </source>
</evidence>
<accession>A0A3E2B2C3</accession>
<dbReference type="NCBIfam" id="TIGR00090">
    <property type="entry name" value="rsfS_iojap_ybeB"/>
    <property type="match status" value="1"/>
</dbReference>
<comment type="caution">
    <text evidence="3">The sequence shown here is derived from an EMBL/GenBank/DDBJ whole genome shotgun (WGS) entry which is preliminary data.</text>
</comment>
<dbReference type="SUPFAM" id="SSF81301">
    <property type="entry name" value="Nucleotidyltransferase"/>
    <property type="match status" value="1"/>
</dbReference>
<organism evidence="3 4">
    <name type="scientific">Evtepia gabavorous</name>
    <dbReference type="NCBI Taxonomy" id="2211183"/>
    <lineage>
        <taxon>Bacteria</taxon>
        <taxon>Bacillati</taxon>
        <taxon>Bacillota</taxon>
        <taxon>Clostridia</taxon>
        <taxon>Eubacteriales</taxon>
        <taxon>Evtepia</taxon>
    </lineage>
</organism>
<protein>
    <recommendedName>
        <fullName evidence="2">Ribosomal silencing factor RsfS</fullName>
    </recommendedName>
</protein>
<comment type="subunit">
    <text evidence="2">Interacts with ribosomal protein uL14 (rplN).</text>
</comment>
<dbReference type="GO" id="GO:0005737">
    <property type="term" value="C:cytoplasm"/>
    <property type="evidence" value="ECO:0007669"/>
    <property type="project" value="UniProtKB-SubCell"/>
</dbReference>
<dbReference type="EMBL" id="QQRQ01000015">
    <property type="protein sequence ID" value="RFT06198.1"/>
    <property type="molecule type" value="Genomic_DNA"/>
</dbReference>
<dbReference type="Gene3D" id="3.30.460.10">
    <property type="entry name" value="Beta Polymerase, domain 2"/>
    <property type="match status" value="1"/>
</dbReference>
<keyword evidence="4" id="KW-1185">Reference proteome</keyword>
<gene>
    <name evidence="2 3" type="primary">rsfS</name>
    <name evidence="3" type="ORF">DV520_08800</name>
</gene>
<reference evidence="3 4" key="1">
    <citation type="submission" date="2018-07" db="EMBL/GenBank/DDBJ databases">
        <title>GABA Modulating Bacteria of the Human Gut Microbiota.</title>
        <authorList>
            <person name="Strandwitz P."/>
            <person name="Kim K.H."/>
            <person name="Terekhova D."/>
            <person name="Liu J.K."/>
            <person name="Sharma A."/>
            <person name="Levering J."/>
            <person name="Mcdonald D."/>
            <person name="Dietrich D."/>
            <person name="Ramadhar T.R."/>
            <person name="Lekbua A."/>
            <person name="Mroue N."/>
            <person name="Liston C."/>
            <person name="Stewart E.J."/>
            <person name="Dubin M.J."/>
            <person name="Zengler K."/>
            <person name="Knight R."/>
            <person name="Gilbert J.A."/>
            <person name="Clardy J."/>
            <person name="Lewis K."/>
        </authorList>
    </citation>
    <scope>NUCLEOTIDE SEQUENCE [LARGE SCALE GENOMIC DNA]</scope>
    <source>
        <strain evidence="3 4">KLE1738</strain>
    </source>
</reference>
<evidence type="ECO:0000313" key="4">
    <source>
        <dbReference type="Proteomes" id="UP000260649"/>
    </source>
</evidence>
<evidence type="ECO:0000256" key="1">
    <source>
        <dbReference type="ARBA" id="ARBA00010574"/>
    </source>
</evidence>
<dbReference type="HAMAP" id="MF_01477">
    <property type="entry name" value="Iojap_RsfS"/>
    <property type="match status" value="1"/>
</dbReference>
<dbReference type="GO" id="GO:0043023">
    <property type="term" value="F:ribosomal large subunit binding"/>
    <property type="evidence" value="ECO:0007669"/>
    <property type="project" value="TreeGrafter"/>
</dbReference>
<keyword evidence="2" id="KW-0678">Repressor</keyword>
<dbReference type="RefSeq" id="WP_021920899.1">
    <property type="nucleotide sequence ID" value="NZ_CAKXKJ010000001.1"/>
</dbReference>